<keyword evidence="1" id="KW-0597">Phosphoprotein</keyword>
<comment type="caution">
    <text evidence="4">The sequence shown here is derived from an EMBL/GenBank/DDBJ whole genome shotgun (WGS) entry which is preliminary data.</text>
</comment>
<sequence length="70" mass="7855">MTLPKIDGIEVLAKIKADPVTSNIKIFILSNNNQDETIKRALKLGVDDYMIKVNFTPEEIVGKVDKVLKQ</sequence>
<proteinExistence type="predicted"/>
<dbReference type="AlphaFoldDB" id="A0A1F6MAW2"/>
<evidence type="ECO:0000256" key="2">
    <source>
        <dbReference type="PROSITE-ProRule" id="PRU00169"/>
    </source>
</evidence>
<dbReference type="SUPFAM" id="SSF52172">
    <property type="entry name" value="CheY-like"/>
    <property type="match status" value="1"/>
</dbReference>
<dbReference type="InterPro" id="IPR011006">
    <property type="entry name" value="CheY-like_superfamily"/>
</dbReference>
<evidence type="ECO:0000313" key="5">
    <source>
        <dbReference type="Proteomes" id="UP000177953"/>
    </source>
</evidence>
<dbReference type="InterPro" id="IPR001789">
    <property type="entry name" value="Sig_transdc_resp-reg_receiver"/>
</dbReference>
<protein>
    <recommendedName>
        <fullName evidence="3">Response regulatory domain-containing protein</fullName>
    </recommendedName>
</protein>
<organism evidence="4 5">
    <name type="scientific">Candidatus Magasanikbacteria bacterium RIFCSPHIGHO2_01_FULL_47_8</name>
    <dbReference type="NCBI Taxonomy" id="1798673"/>
    <lineage>
        <taxon>Bacteria</taxon>
        <taxon>Candidatus Magasanikiibacteriota</taxon>
    </lineage>
</organism>
<comment type="caution">
    <text evidence="2">Lacks conserved residue(s) required for the propagation of feature annotation.</text>
</comment>
<dbReference type="Proteomes" id="UP000177953">
    <property type="component" value="Unassembled WGS sequence"/>
</dbReference>
<dbReference type="PANTHER" id="PTHR44591:SF3">
    <property type="entry name" value="RESPONSE REGULATORY DOMAIN-CONTAINING PROTEIN"/>
    <property type="match status" value="1"/>
</dbReference>
<evidence type="ECO:0000313" key="4">
    <source>
        <dbReference type="EMBL" id="OGH68710.1"/>
    </source>
</evidence>
<name>A0A1F6MAW2_9BACT</name>
<feature type="domain" description="Response regulatory" evidence="3">
    <location>
        <begin position="1"/>
        <end position="68"/>
    </location>
</feature>
<dbReference type="PANTHER" id="PTHR44591">
    <property type="entry name" value="STRESS RESPONSE REGULATOR PROTEIN 1"/>
    <property type="match status" value="1"/>
</dbReference>
<dbReference type="Pfam" id="PF00072">
    <property type="entry name" value="Response_reg"/>
    <property type="match status" value="1"/>
</dbReference>
<dbReference type="PROSITE" id="PS50110">
    <property type="entry name" value="RESPONSE_REGULATORY"/>
    <property type="match status" value="1"/>
</dbReference>
<dbReference type="Gene3D" id="3.40.50.2300">
    <property type="match status" value="1"/>
</dbReference>
<evidence type="ECO:0000259" key="3">
    <source>
        <dbReference type="PROSITE" id="PS50110"/>
    </source>
</evidence>
<reference evidence="4 5" key="1">
    <citation type="journal article" date="2016" name="Nat. Commun.">
        <title>Thousands of microbial genomes shed light on interconnected biogeochemical processes in an aquifer system.</title>
        <authorList>
            <person name="Anantharaman K."/>
            <person name="Brown C.T."/>
            <person name="Hug L.A."/>
            <person name="Sharon I."/>
            <person name="Castelle C.J."/>
            <person name="Probst A.J."/>
            <person name="Thomas B.C."/>
            <person name="Singh A."/>
            <person name="Wilkins M.J."/>
            <person name="Karaoz U."/>
            <person name="Brodie E.L."/>
            <person name="Williams K.H."/>
            <person name="Hubbard S.S."/>
            <person name="Banfield J.F."/>
        </authorList>
    </citation>
    <scope>NUCLEOTIDE SEQUENCE [LARGE SCALE GENOMIC DNA]</scope>
</reference>
<evidence type="ECO:0000256" key="1">
    <source>
        <dbReference type="ARBA" id="ARBA00022553"/>
    </source>
</evidence>
<gene>
    <name evidence="4" type="ORF">A2754_02425</name>
</gene>
<dbReference type="InterPro" id="IPR050595">
    <property type="entry name" value="Bact_response_regulator"/>
</dbReference>
<dbReference type="GO" id="GO:0000160">
    <property type="term" value="P:phosphorelay signal transduction system"/>
    <property type="evidence" value="ECO:0007669"/>
    <property type="project" value="InterPro"/>
</dbReference>
<dbReference type="EMBL" id="MFPU01000084">
    <property type="protein sequence ID" value="OGH68710.1"/>
    <property type="molecule type" value="Genomic_DNA"/>
</dbReference>
<accession>A0A1F6MAW2</accession>